<protein>
    <recommendedName>
        <fullName evidence="4">Lipoprotein</fullName>
    </recommendedName>
</protein>
<keyword evidence="3" id="KW-1185">Reference proteome</keyword>
<keyword evidence="1" id="KW-0732">Signal</keyword>
<evidence type="ECO:0000313" key="2">
    <source>
        <dbReference type="EMBL" id="RIW15111.1"/>
    </source>
</evidence>
<dbReference type="OrthoDB" id="1489162at2"/>
<evidence type="ECO:0000256" key="1">
    <source>
        <dbReference type="SAM" id="SignalP"/>
    </source>
</evidence>
<reference evidence="2 3" key="1">
    <citation type="submission" date="2018-09" db="EMBL/GenBank/DDBJ databases">
        <authorList>
            <person name="Wang X."/>
            <person name="Du Z."/>
        </authorList>
    </citation>
    <scope>NUCLEOTIDE SEQUENCE [LARGE SCALE GENOMIC DNA]</scope>
    <source>
        <strain evidence="2 3">N3</strain>
    </source>
</reference>
<proteinExistence type="predicted"/>
<dbReference type="AlphaFoldDB" id="A0A418PR98"/>
<comment type="caution">
    <text evidence="2">The sequence shown here is derived from an EMBL/GenBank/DDBJ whole genome shotgun (WGS) entry which is preliminary data.</text>
</comment>
<dbReference type="PROSITE" id="PS51257">
    <property type="entry name" value="PROKAR_LIPOPROTEIN"/>
    <property type="match status" value="1"/>
</dbReference>
<dbReference type="EMBL" id="QXML01000005">
    <property type="protein sequence ID" value="RIW15111.1"/>
    <property type="molecule type" value="Genomic_DNA"/>
</dbReference>
<feature type="chain" id="PRO_5019206018" description="Lipoprotein" evidence="1">
    <location>
        <begin position="24"/>
        <end position="431"/>
    </location>
</feature>
<dbReference type="RefSeq" id="WP_119478016.1">
    <property type="nucleotide sequence ID" value="NZ_QXML01000005.1"/>
</dbReference>
<sequence>MKYKHLFLLMALIGILASCDLLSSGDDSTDGTDGTSGGDQLAKEVADAKAFYTKQGAQFKFRVYAFNGDLNNRHEMYLQKIFERNGKISFISESWTTFGGTSFTYKINASGELILDPTIGGNQLNPANENEINAEDQLVVYQYGSGAVTHGAYGNSRGVMHNLSTQKIQQTPMNNSEQGYLLNLKGKSYVFSMGLNSNTGFPSLYTFVPGVPPAADRWDLTDLPNFKNVGINFTNDASKAGNPNKVFWTWVSYDAVNTTNGKIHCVSFDGSNFSAITSKSIGPVGETLSMEKKHMPVLYKNPNNLDQPYIVVRRWNNQNILDIYKYTGTAIETVAEGVSLPTTLPASNGVTREYKEIAFTGNNVYLIARADNKLYRLKGKDWEVIGQNLLTGENKFTAIEGGADGLYLGISYLLQNGNLIRIAGDLVFLKN</sequence>
<dbReference type="Proteomes" id="UP000283522">
    <property type="component" value="Unassembled WGS sequence"/>
</dbReference>
<evidence type="ECO:0000313" key="3">
    <source>
        <dbReference type="Proteomes" id="UP000283522"/>
    </source>
</evidence>
<organism evidence="2 3">
    <name type="scientific">Algoriphagus lacus</name>
    <dbReference type="NCBI Taxonomy" id="2056311"/>
    <lineage>
        <taxon>Bacteria</taxon>
        <taxon>Pseudomonadati</taxon>
        <taxon>Bacteroidota</taxon>
        <taxon>Cytophagia</taxon>
        <taxon>Cytophagales</taxon>
        <taxon>Cyclobacteriaceae</taxon>
        <taxon>Algoriphagus</taxon>
    </lineage>
</organism>
<feature type="signal peptide" evidence="1">
    <location>
        <begin position="1"/>
        <end position="23"/>
    </location>
</feature>
<evidence type="ECO:0008006" key="4">
    <source>
        <dbReference type="Google" id="ProtNLM"/>
    </source>
</evidence>
<name>A0A418PR98_9BACT</name>
<accession>A0A418PR98</accession>
<gene>
    <name evidence="2" type="ORF">D0X99_11740</name>
</gene>